<dbReference type="PANTHER" id="PTHR33116">
    <property type="entry name" value="REVERSE TRANSCRIPTASE ZINC-BINDING DOMAIN-CONTAINING PROTEIN-RELATED-RELATED"/>
    <property type="match status" value="1"/>
</dbReference>
<evidence type="ECO:0000259" key="1">
    <source>
        <dbReference type="Pfam" id="PF13966"/>
    </source>
</evidence>
<protein>
    <recommendedName>
        <fullName evidence="1">Reverse transcriptase zinc-binding domain-containing protein</fullName>
    </recommendedName>
</protein>
<dbReference type="InterPro" id="IPR026960">
    <property type="entry name" value="RVT-Znf"/>
</dbReference>
<keyword evidence="3" id="KW-1185">Reference proteome</keyword>
<comment type="caution">
    <text evidence="2">The sequence shown here is derived from an EMBL/GenBank/DDBJ whole genome shotgun (WGS) entry which is preliminary data.</text>
</comment>
<dbReference type="AlphaFoldDB" id="A0A5N6M4D3"/>
<reference evidence="2 3" key="1">
    <citation type="submission" date="2019-05" db="EMBL/GenBank/DDBJ databases">
        <title>Mikania micrantha, genome provides insights into the molecular mechanism of rapid growth.</title>
        <authorList>
            <person name="Liu B."/>
        </authorList>
    </citation>
    <scope>NUCLEOTIDE SEQUENCE [LARGE SCALE GENOMIC DNA]</scope>
    <source>
        <strain evidence="2">NLD-2019</strain>
        <tissue evidence="2">Leaf</tissue>
    </source>
</reference>
<name>A0A5N6M4D3_9ASTR</name>
<feature type="domain" description="Reverse transcriptase zinc-binding" evidence="1">
    <location>
        <begin position="86"/>
        <end position="156"/>
    </location>
</feature>
<proteinExistence type="predicted"/>
<dbReference type="EMBL" id="SZYD01000017">
    <property type="protein sequence ID" value="KAD3068810.1"/>
    <property type="molecule type" value="Genomic_DNA"/>
</dbReference>
<gene>
    <name evidence="2" type="ORF">E3N88_36690</name>
</gene>
<accession>A0A5N6M4D3</accession>
<sequence>MFNKAKNKSAKVNECYVKIGDWISWSWELSEGLVSINEVKEFEELMKLLQFVRIKEEDDRWGWSGTTKGGFNVKMVREELEWAGADQVEYLRIWNNWDVPKVNVFIWRAGLGRLATSDNLQRRGVHMESYSCPVCGTTMESTDHLLVSCSFARVVWGQVCVWLNLPLVGNGGSIMELLHELVSSVKEEKRKKMVQAIGMLTSWCLWMNRNNKVFKRIAGSESKVIDEVKEISYMWLKYRVMMESVSWEMWCRGNLVV</sequence>
<dbReference type="Proteomes" id="UP000326396">
    <property type="component" value="Linkage Group LG7"/>
</dbReference>
<organism evidence="2 3">
    <name type="scientific">Mikania micrantha</name>
    <name type="common">bitter vine</name>
    <dbReference type="NCBI Taxonomy" id="192012"/>
    <lineage>
        <taxon>Eukaryota</taxon>
        <taxon>Viridiplantae</taxon>
        <taxon>Streptophyta</taxon>
        <taxon>Embryophyta</taxon>
        <taxon>Tracheophyta</taxon>
        <taxon>Spermatophyta</taxon>
        <taxon>Magnoliopsida</taxon>
        <taxon>eudicotyledons</taxon>
        <taxon>Gunneridae</taxon>
        <taxon>Pentapetalae</taxon>
        <taxon>asterids</taxon>
        <taxon>campanulids</taxon>
        <taxon>Asterales</taxon>
        <taxon>Asteraceae</taxon>
        <taxon>Asteroideae</taxon>
        <taxon>Heliantheae alliance</taxon>
        <taxon>Eupatorieae</taxon>
        <taxon>Mikania</taxon>
    </lineage>
</organism>
<evidence type="ECO:0000313" key="3">
    <source>
        <dbReference type="Proteomes" id="UP000326396"/>
    </source>
</evidence>
<evidence type="ECO:0000313" key="2">
    <source>
        <dbReference type="EMBL" id="KAD3068810.1"/>
    </source>
</evidence>
<dbReference type="PANTHER" id="PTHR33116:SF79">
    <property type="entry name" value="REVERSE TRANSCRIPTASE DOMAIN, ZINC FINGER, CCHC-TYPE-RELATED"/>
    <property type="match status" value="1"/>
</dbReference>
<dbReference type="OrthoDB" id="1938625at2759"/>
<dbReference type="Pfam" id="PF13966">
    <property type="entry name" value="zf-RVT"/>
    <property type="match status" value="1"/>
</dbReference>